<keyword evidence="3" id="KW-0158">Chromosome</keyword>
<proteinExistence type="inferred from homology"/>
<feature type="binding site" evidence="13">
    <location>
        <position position="250"/>
    </location>
    <ligand>
        <name>Zn(2+)</name>
        <dbReference type="ChEBI" id="CHEBI:29105"/>
        <label>1</label>
    </ligand>
</feature>
<dbReference type="SMART" id="SM00468">
    <property type="entry name" value="PreSET"/>
    <property type="match status" value="1"/>
</dbReference>
<dbReference type="CDD" id="cd10542">
    <property type="entry name" value="SET_SUV39H"/>
    <property type="match status" value="1"/>
</dbReference>
<dbReference type="GO" id="GO:0008270">
    <property type="term" value="F:zinc ion binding"/>
    <property type="evidence" value="ECO:0007669"/>
    <property type="project" value="UniProtKB-UniRule"/>
</dbReference>
<evidence type="ECO:0000256" key="9">
    <source>
        <dbReference type="ARBA" id="ARBA00022853"/>
    </source>
</evidence>
<dbReference type="EC" id="2.1.1.355" evidence="12"/>
<evidence type="ECO:0000259" key="16">
    <source>
        <dbReference type="PROSITE" id="PS50280"/>
    </source>
</evidence>
<feature type="binding site" evidence="13">
    <location>
        <position position="289"/>
    </location>
    <ligand>
        <name>Zn(2+)</name>
        <dbReference type="ChEBI" id="CHEBI:29105"/>
        <label>2</label>
    </ligand>
</feature>
<keyword evidence="10 12" id="KW-0539">Nucleus</keyword>
<evidence type="ECO:0000256" key="7">
    <source>
        <dbReference type="ARBA" id="ARBA00022723"/>
    </source>
</evidence>
<protein>
    <recommendedName>
        <fullName evidence="12">Histone-lysine N-methyltransferase</fullName>
        <ecNumber evidence="12">2.1.1.355</ecNumber>
    </recommendedName>
</protein>
<keyword evidence="20" id="KW-1185">Reference proteome</keyword>
<dbReference type="AlphaFoldDB" id="A0AAN9W1P2"/>
<dbReference type="PANTHER" id="PTHR46223">
    <property type="entry name" value="HISTONE-LYSINE N-METHYLTRANSFERASE SUV39H"/>
    <property type="match status" value="1"/>
</dbReference>
<keyword evidence="7 12" id="KW-0479">Metal-binding</keyword>
<dbReference type="PROSITE" id="PS50280">
    <property type="entry name" value="SET"/>
    <property type="match status" value="1"/>
</dbReference>
<keyword evidence="8 12" id="KW-0862">Zinc</keyword>
<keyword evidence="9 12" id="KW-0156">Chromatin regulator</keyword>
<dbReference type="CDD" id="cd00024">
    <property type="entry name" value="CD_CSD"/>
    <property type="match status" value="1"/>
</dbReference>
<feature type="binding site" evidence="13">
    <location>
        <position position="293"/>
    </location>
    <ligand>
        <name>Zn(2+)</name>
        <dbReference type="ChEBI" id="CHEBI:29105"/>
        <label>2</label>
    </ligand>
</feature>
<feature type="binding site" evidence="13">
    <location>
        <position position="253"/>
    </location>
    <ligand>
        <name>Zn(2+)</name>
        <dbReference type="ChEBI" id="CHEBI:29105"/>
        <label>3</label>
    </ligand>
</feature>
<dbReference type="PROSITE" id="PS50868">
    <property type="entry name" value="POST_SET"/>
    <property type="match status" value="1"/>
</dbReference>
<keyword evidence="4 12" id="KW-0489">Methyltransferase</keyword>
<feature type="binding site" evidence="13">
    <location>
        <position position="458"/>
    </location>
    <ligand>
        <name>Zn(2+)</name>
        <dbReference type="ChEBI" id="CHEBI:29105"/>
        <label>4</label>
    </ligand>
</feature>
<dbReference type="PROSITE" id="PS50867">
    <property type="entry name" value="PRE_SET"/>
    <property type="match status" value="1"/>
</dbReference>
<feature type="binding site" evidence="13">
    <location>
        <position position="289"/>
    </location>
    <ligand>
        <name>Zn(2+)</name>
        <dbReference type="ChEBI" id="CHEBI:29105"/>
        <label>3</label>
    </ligand>
</feature>
<feature type="domain" description="Chromo" evidence="15">
    <location>
        <begin position="52"/>
        <end position="111"/>
    </location>
</feature>
<dbReference type="SUPFAM" id="SSF82199">
    <property type="entry name" value="SET domain"/>
    <property type="match status" value="1"/>
</dbReference>
<feature type="binding site" evidence="13">
    <location>
        <position position="299"/>
    </location>
    <ligand>
        <name>Zn(2+)</name>
        <dbReference type="ChEBI" id="CHEBI:29105"/>
        <label>3</label>
    </ligand>
</feature>
<dbReference type="GO" id="GO:0000775">
    <property type="term" value="C:chromosome, centromeric region"/>
    <property type="evidence" value="ECO:0007669"/>
    <property type="project" value="UniProtKB-SubCell"/>
</dbReference>
<evidence type="ECO:0000256" key="6">
    <source>
        <dbReference type="ARBA" id="ARBA00022691"/>
    </source>
</evidence>
<evidence type="ECO:0000256" key="11">
    <source>
        <dbReference type="ARBA" id="ARBA00023328"/>
    </source>
</evidence>
<evidence type="ECO:0000259" key="17">
    <source>
        <dbReference type="PROSITE" id="PS50867"/>
    </source>
</evidence>
<name>A0AAN9W1P2_9ORTH</name>
<dbReference type="Proteomes" id="UP001378592">
    <property type="component" value="Unassembled WGS sequence"/>
</dbReference>
<dbReference type="InterPro" id="IPR001214">
    <property type="entry name" value="SET_dom"/>
</dbReference>
<evidence type="ECO:0000256" key="1">
    <source>
        <dbReference type="ARBA" id="ARBA00004123"/>
    </source>
</evidence>
<dbReference type="InterPro" id="IPR016197">
    <property type="entry name" value="Chromo-like_dom_sf"/>
</dbReference>
<evidence type="ECO:0000256" key="4">
    <source>
        <dbReference type="ARBA" id="ARBA00022603"/>
    </source>
</evidence>
<dbReference type="SMART" id="SM00317">
    <property type="entry name" value="SET"/>
    <property type="match status" value="1"/>
</dbReference>
<dbReference type="InterPro" id="IPR023780">
    <property type="entry name" value="Chromo_domain"/>
</dbReference>
<dbReference type="PROSITE" id="PS50013">
    <property type="entry name" value="CHROMO_2"/>
    <property type="match status" value="1"/>
</dbReference>
<sequence>METLIIRNVELVYKLPKAQALHIRKRKRRAESDSDDDDQEKESPSKKRSVQYEVETIIDRCVFPSGSVFYLVKWKYWNSKYNTWEPAEHLDCAARVKEYVRSLEGERYPSKCIDEYLHLMVQPTKENLENFMHCLLKERRPKKYTVKSELDIKKLATTFLKYPEKRTSTLLEKLKRNLLLKYFYVRRVRQLTALREWKEEMSLSTNDGLPLDVENDVDLEGPPDNFFYVNEYIPGPGVLIPDDPPVGCKCKTCDARSRCCSKLAKVTYSFAYSHKGLLSVPADTPIYECNKRCGCGPSCRNRVVQKGRRVKLSIFRTTTRCGWGVKALQDIDKGSFVCCYVGEVVTNEEAESRMDRYQDNTHAYLFDMDYNGANHKYTVDGTIYGNVSRFINHSCKPNLTVCFVWIDCLDPSLPLLAFFTTQVIRAGEELTIDYIGDSIKVDTSIKRSKPCRCGHSECKKFIL</sequence>
<feature type="binding site" evidence="13">
    <location>
        <position position="395"/>
    </location>
    <ligand>
        <name>Zn(2+)</name>
        <dbReference type="ChEBI" id="CHEBI:29105"/>
        <label>4</label>
    </ligand>
</feature>
<keyword evidence="11" id="KW-0137">Centromere</keyword>
<feature type="binding site" evidence="13">
    <location>
        <position position="260"/>
    </location>
    <ligand>
        <name>Zn(2+)</name>
        <dbReference type="ChEBI" id="CHEBI:29105"/>
        <label>2</label>
    </ligand>
</feature>
<dbReference type="PANTHER" id="PTHR46223:SF4">
    <property type="entry name" value="HISTONE-LYSINE N-METHYLTRANSFERASE-RELATED"/>
    <property type="match status" value="1"/>
</dbReference>
<accession>A0AAN9W1P2</accession>
<dbReference type="Pfam" id="PF00856">
    <property type="entry name" value="SET"/>
    <property type="match status" value="1"/>
</dbReference>
<dbReference type="PIRSF" id="PIRSF009343">
    <property type="entry name" value="SUV39_SET"/>
    <property type="match status" value="1"/>
</dbReference>
<reference evidence="19 20" key="1">
    <citation type="submission" date="2024-03" db="EMBL/GenBank/DDBJ databases">
        <title>The genome assembly and annotation of the cricket Gryllus longicercus Weissman &amp; Gray.</title>
        <authorList>
            <person name="Szrajer S."/>
            <person name="Gray D."/>
            <person name="Ylla G."/>
        </authorList>
    </citation>
    <scope>NUCLEOTIDE SEQUENCE [LARGE SCALE GENOMIC DNA]</scope>
    <source>
        <strain evidence="19">DAG 2021-001</strain>
        <tissue evidence="19">Whole body minus gut</tissue>
    </source>
</reference>
<dbReference type="InterPro" id="IPR050973">
    <property type="entry name" value="H3K9_Histone-Lys_N-MTase"/>
</dbReference>
<organism evidence="19 20">
    <name type="scientific">Gryllus longicercus</name>
    <dbReference type="NCBI Taxonomy" id="2509291"/>
    <lineage>
        <taxon>Eukaryota</taxon>
        <taxon>Metazoa</taxon>
        <taxon>Ecdysozoa</taxon>
        <taxon>Arthropoda</taxon>
        <taxon>Hexapoda</taxon>
        <taxon>Insecta</taxon>
        <taxon>Pterygota</taxon>
        <taxon>Neoptera</taxon>
        <taxon>Polyneoptera</taxon>
        <taxon>Orthoptera</taxon>
        <taxon>Ensifera</taxon>
        <taxon>Gryllidea</taxon>
        <taxon>Grylloidea</taxon>
        <taxon>Gryllidae</taxon>
        <taxon>Gryllinae</taxon>
        <taxon>Gryllus</taxon>
    </lineage>
</organism>
<dbReference type="Gene3D" id="2.170.270.10">
    <property type="entry name" value="SET domain"/>
    <property type="match status" value="1"/>
</dbReference>
<dbReference type="GO" id="GO:0032259">
    <property type="term" value="P:methylation"/>
    <property type="evidence" value="ECO:0007669"/>
    <property type="project" value="UniProtKB-KW"/>
</dbReference>
<comment type="subcellular location">
    <subcellularLocation>
        <location evidence="2">Chromosome</location>
        <location evidence="2">Centromere</location>
    </subcellularLocation>
    <subcellularLocation>
        <location evidence="1 12">Nucleus</location>
    </subcellularLocation>
</comment>
<evidence type="ECO:0000256" key="13">
    <source>
        <dbReference type="PIRSR" id="PIRSR009343-2"/>
    </source>
</evidence>
<evidence type="ECO:0000256" key="10">
    <source>
        <dbReference type="ARBA" id="ARBA00023242"/>
    </source>
</evidence>
<feature type="binding site" evidence="13">
    <location>
        <position position="451"/>
    </location>
    <ligand>
        <name>Zn(2+)</name>
        <dbReference type="ChEBI" id="CHEBI:29105"/>
        <label>4</label>
    </ligand>
</feature>
<evidence type="ECO:0000259" key="18">
    <source>
        <dbReference type="PROSITE" id="PS50868"/>
    </source>
</evidence>
<feature type="region of interest" description="Disordered" evidence="14">
    <location>
        <begin position="24"/>
        <end position="48"/>
    </location>
</feature>
<feature type="domain" description="Pre-SET" evidence="17">
    <location>
        <begin position="246"/>
        <end position="307"/>
    </location>
</feature>
<dbReference type="SMART" id="SM00298">
    <property type="entry name" value="CHROMO"/>
    <property type="match status" value="1"/>
</dbReference>
<comment type="caution">
    <text evidence="19">The sequence shown here is derived from an EMBL/GenBank/DDBJ whole genome shotgun (WGS) entry which is preliminary data.</text>
</comment>
<dbReference type="GO" id="GO:0005634">
    <property type="term" value="C:nucleus"/>
    <property type="evidence" value="ECO:0007669"/>
    <property type="project" value="UniProtKB-SubCell"/>
</dbReference>
<comment type="catalytic activity">
    <reaction evidence="12">
        <text>L-lysyl(9)-[histone H3] + 3 S-adenosyl-L-methionine = N(6),N(6),N(6)-trimethyl-L-lysyl(9)-[histone H3] + 3 S-adenosyl-L-homocysteine + 3 H(+)</text>
        <dbReference type="Rhea" id="RHEA:60276"/>
        <dbReference type="Rhea" id="RHEA-COMP:15538"/>
        <dbReference type="Rhea" id="RHEA-COMP:15546"/>
        <dbReference type="ChEBI" id="CHEBI:15378"/>
        <dbReference type="ChEBI" id="CHEBI:29969"/>
        <dbReference type="ChEBI" id="CHEBI:57856"/>
        <dbReference type="ChEBI" id="CHEBI:59789"/>
        <dbReference type="ChEBI" id="CHEBI:61961"/>
        <dbReference type="EC" id="2.1.1.355"/>
    </reaction>
</comment>
<dbReference type="InterPro" id="IPR000953">
    <property type="entry name" value="Chromo/chromo_shadow_dom"/>
</dbReference>
<feature type="binding site" evidence="13">
    <location>
        <position position="248"/>
    </location>
    <ligand>
        <name>Zn(2+)</name>
        <dbReference type="ChEBI" id="CHEBI:29105"/>
        <label>2</label>
    </ligand>
</feature>
<dbReference type="EMBL" id="JAZDUA010000018">
    <property type="protein sequence ID" value="KAK7872981.1"/>
    <property type="molecule type" value="Genomic_DNA"/>
</dbReference>
<dbReference type="Gene3D" id="2.40.50.40">
    <property type="match status" value="1"/>
</dbReference>
<dbReference type="InterPro" id="IPR007728">
    <property type="entry name" value="Pre-SET_dom"/>
</dbReference>
<dbReference type="InterPro" id="IPR011381">
    <property type="entry name" value="H3-K9_MeTrfase_SUV39H1/2-like"/>
</dbReference>
<feature type="domain" description="SET" evidence="16">
    <location>
        <begin position="310"/>
        <end position="435"/>
    </location>
</feature>
<dbReference type="GO" id="GO:0140949">
    <property type="term" value="F:histone H3K9 trimethyltransferase activity"/>
    <property type="evidence" value="ECO:0007669"/>
    <property type="project" value="UniProtKB-EC"/>
</dbReference>
<dbReference type="Pfam" id="PF00385">
    <property type="entry name" value="Chromo"/>
    <property type="match status" value="1"/>
</dbReference>
<comment type="similarity">
    <text evidence="12">Belongs to the class V-like SAM-binding methyltransferase superfamily. Histone-lysine methyltransferase family. Suvar3-9 subfamily.</text>
</comment>
<dbReference type="InterPro" id="IPR046341">
    <property type="entry name" value="SET_dom_sf"/>
</dbReference>
<feature type="binding site" evidence="13">
    <location>
        <position position="253"/>
    </location>
    <ligand>
        <name>Zn(2+)</name>
        <dbReference type="ChEBI" id="CHEBI:29105"/>
        <label>1</label>
    </ligand>
</feature>
<feature type="domain" description="Post-SET" evidence="18">
    <location>
        <begin position="447"/>
        <end position="463"/>
    </location>
</feature>
<gene>
    <name evidence="19" type="ORF">R5R35_004285</name>
</gene>
<evidence type="ECO:0000256" key="2">
    <source>
        <dbReference type="ARBA" id="ARBA00004584"/>
    </source>
</evidence>
<evidence type="ECO:0000256" key="14">
    <source>
        <dbReference type="SAM" id="MobiDB-lite"/>
    </source>
</evidence>
<feature type="binding site" evidence="13">
    <location>
        <position position="295"/>
    </location>
    <ligand>
        <name>Zn(2+)</name>
        <dbReference type="ChEBI" id="CHEBI:29105"/>
        <label>3</label>
    </ligand>
</feature>
<keyword evidence="6 12" id="KW-0949">S-adenosyl-L-methionine</keyword>
<dbReference type="InterPro" id="IPR003616">
    <property type="entry name" value="Post-SET_dom"/>
</dbReference>
<dbReference type="SUPFAM" id="SSF54160">
    <property type="entry name" value="Chromo domain-like"/>
    <property type="match status" value="1"/>
</dbReference>
<evidence type="ECO:0000256" key="8">
    <source>
        <dbReference type="ARBA" id="ARBA00022833"/>
    </source>
</evidence>
<evidence type="ECO:0000256" key="3">
    <source>
        <dbReference type="ARBA" id="ARBA00022454"/>
    </source>
</evidence>
<evidence type="ECO:0000256" key="5">
    <source>
        <dbReference type="ARBA" id="ARBA00022679"/>
    </source>
</evidence>
<dbReference type="Pfam" id="PF05033">
    <property type="entry name" value="Pre-SET"/>
    <property type="match status" value="1"/>
</dbReference>
<evidence type="ECO:0000256" key="12">
    <source>
        <dbReference type="PIRNR" id="PIRNR009343"/>
    </source>
</evidence>
<evidence type="ECO:0000259" key="15">
    <source>
        <dbReference type="PROSITE" id="PS50013"/>
    </source>
</evidence>
<feature type="binding site" evidence="13">
    <location>
        <position position="259"/>
    </location>
    <ligand>
        <name>Zn(2+)</name>
        <dbReference type="ChEBI" id="CHEBI:29105"/>
        <label>1</label>
    </ligand>
</feature>
<keyword evidence="5 12" id="KW-0808">Transferase</keyword>
<feature type="binding site" evidence="13">
    <location>
        <position position="248"/>
    </location>
    <ligand>
        <name>Zn(2+)</name>
        <dbReference type="ChEBI" id="CHEBI:29105"/>
        <label>1</label>
    </ligand>
</feature>
<evidence type="ECO:0000313" key="20">
    <source>
        <dbReference type="Proteomes" id="UP001378592"/>
    </source>
</evidence>
<feature type="binding site" evidence="13">
    <location>
        <position position="453"/>
    </location>
    <ligand>
        <name>Zn(2+)</name>
        <dbReference type="ChEBI" id="CHEBI:29105"/>
        <label>4</label>
    </ligand>
</feature>
<evidence type="ECO:0000313" key="19">
    <source>
        <dbReference type="EMBL" id="KAK7872981.1"/>
    </source>
</evidence>